<evidence type="ECO:0008006" key="6">
    <source>
        <dbReference type="Google" id="ProtNLM"/>
    </source>
</evidence>
<dbReference type="RefSeq" id="WP_190785165.1">
    <property type="nucleotide sequence ID" value="NZ_JACWZZ010000003.1"/>
</dbReference>
<dbReference type="EMBL" id="JACWZZ010000003">
    <property type="protein sequence ID" value="MBD2716186.1"/>
    <property type="molecule type" value="Genomic_DNA"/>
</dbReference>
<dbReference type="SUPFAM" id="SSF56349">
    <property type="entry name" value="DNA breaking-rejoining enzymes"/>
    <property type="match status" value="1"/>
</dbReference>
<keyword evidence="2" id="KW-0233">DNA recombination</keyword>
<name>A0ABR8JKE6_9BACT</name>
<keyword evidence="3" id="KW-0175">Coiled coil</keyword>
<reference evidence="4 5" key="1">
    <citation type="submission" date="2020-09" db="EMBL/GenBank/DDBJ databases">
        <authorList>
            <person name="Kim M.K."/>
        </authorList>
    </citation>
    <scope>NUCLEOTIDE SEQUENCE [LARGE SCALE GENOMIC DNA]</scope>
    <source>
        <strain evidence="4 5">BT646</strain>
    </source>
</reference>
<dbReference type="InterPro" id="IPR013762">
    <property type="entry name" value="Integrase-like_cat_sf"/>
</dbReference>
<evidence type="ECO:0000313" key="5">
    <source>
        <dbReference type="Proteomes" id="UP000642468"/>
    </source>
</evidence>
<keyword evidence="1" id="KW-0238">DNA-binding</keyword>
<evidence type="ECO:0000313" key="4">
    <source>
        <dbReference type="EMBL" id="MBD2716186.1"/>
    </source>
</evidence>
<organism evidence="4 5">
    <name type="scientific">Hymenobacter duratus</name>
    <dbReference type="NCBI Taxonomy" id="2771356"/>
    <lineage>
        <taxon>Bacteria</taxon>
        <taxon>Pseudomonadati</taxon>
        <taxon>Bacteroidota</taxon>
        <taxon>Cytophagia</taxon>
        <taxon>Cytophagales</taxon>
        <taxon>Hymenobacteraceae</taxon>
        <taxon>Hymenobacter</taxon>
    </lineage>
</organism>
<dbReference type="Gene3D" id="1.10.443.10">
    <property type="entry name" value="Intergrase catalytic core"/>
    <property type="match status" value="1"/>
</dbReference>
<evidence type="ECO:0000256" key="3">
    <source>
        <dbReference type="SAM" id="Coils"/>
    </source>
</evidence>
<proteinExistence type="predicted"/>
<dbReference type="Gene3D" id="1.10.150.130">
    <property type="match status" value="1"/>
</dbReference>
<evidence type="ECO:0000256" key="1">
    <source>
        <dbReference type="ARBA" id="ARBA00023125"/>
    </source>
</evidence>
<protein>
    <recommendedName>
        <fullName evidence="6">Phage integrase SAM-like domain-containing protein</fullName>
    </recommendedName>
</protein>
<sequence length="490" mass="56503">MKTSIDLSHVLTLSVNGASITPELARPFTKKRDGHHVMLRVTANRKAIAYLSTDLYVMPPAFNTRTKQLSDPDDNETLHSLLSRAGKVVANTLIPDQLKASWERERKAMHGESMVDAMEQFAEWNDYGQLINRAATLEKELATVQAAIKKMELDNPGLTAVPTATLHERKQYEAAMTAFLREHQTTLSKRDYQMWTTWQTRLNETATHNKLTLSLFSFDLEFYACYKKYLMGVRGNKLSTFGAHVKRLKGFLKWCEGNGYSVGNGWKHKKFAITEEEKEVVYLDDHELNLLWDFQHIKPEYTKQIHMCLFQSLTGLRISDVTKTHHIKTLKVKSGIADYLTAKCQKTEGTYKVPLSLDTRIKEILTLNNFNMKLMSEKHYNKTIKLIVKELYEYHNMEMPVEQIETERVDGKKYVEEVQKNLLLATHSNRRSFISRHINSTEFSHIDVMEMLGSTDLKELQKYIKIDNGALNDKAAANATTRMQHYMRVA</sequence>
<gene>
    <name evidence="4" type="ORF">IC231_14165</name>
</gene>
<accession>A0ABR8JKE6</accession>
<comment type="caution">
    <text evidence="4">The sequence shown here is derived from an EMBL/GenBank/DDBJ whole genome shotgun (WGS) entry which is preliminary data.</text>
</comment>
<feature type="coiled-coil region" evidence="3">
    <location>
        <begin position="127"/>
        <end position="154"/>
    </location>
</feature>
<dbReference type="Proteomes" id="UP000642468">
    <property type="component" value="Unassembled WGS sequence"/>
</dbReference>
<evidence type="ECO:0000256" key="2">
    <source>
        <dbReference type="ARBA" id="ARBA00023172"/>
    </source>
</evidence>
<dbReference type="InterPro" id="IPR010998">
    <property type="entry name" value="Integrase_recombinase_N"/>
</dbReference>
<keyword evidence="5" id="KW-1185">Reference proteome</keyword>
<dbReference type="InterPro" id="IPR011010">
    <property type="entry name" value="DNA_brk_join_enz"/>
</dbReference>